<dbReference type="InterPro" id="IPR002893">
    <property type="entry name" value="Znf_MYND"/>
</dbReference>
<evidence type="ECO:0000256" key="3">
    <source>
        <dbReference type="ARBA" id="ARBA00022833"/>
    </source>
</evidence>
<evidence type="ECO:0000259" key="6">
    <source>
        <dbReference type="PROSITE" id="PS50865"/>
    </source>
</evidence>
<feature type="domain" description="MYND-type" evidence="6">
    <location>
        <begin position="505"/>
        <end position="543"/>
    </location>
</feature>
<gene>
    <name evidence="7" type="ORF">yc1106_04130</name>
</gene>
<dbReference type="AlphaFoldDB" id="A0A9Q8Z5S4"/>
<sequence length="878" mass="101517">MSHISLVTTPPATLNSKDAVEWNFPPAIESEIATLAALCQAKQKQREPLPSSRDEEESDLDELIEDDEWTNHLTPTSSDGEAEIKKGFLDRLGELLCYRKEPSLITSTALIYSEKEATIVIARNSHSRGKTWSDRDIKTLEHLAEALEKVSVGEALESDPLPALQNTLIDYYQDRIRHHFENVTSIEKGKTGMPFFNDCGYKSVLSGQLSVYDFVRLVERLSCNIDFCNRLSGDFGLHKFRRILEELSHIRRPIEGASTFLCAAQQSPGFRKVRILLLKSPYPKKVKPWSLPRERISITPKQKQAFSQNVQKSKNFHAEMVLMCYLLGCKDFNLEVFPYLGLSKKTCLLCGLFLREINLYKTRGNHGKFYSQWTFPHSIKTSPEVAEKLESAVQRLRDILWDIGIEQDVPHRNEEKESEMAAPIPPNYSRHRTLFDEVVEDPKLLAREVDWLSKFRTRSTEINMTHVHDSSFVEPSYAQDGAHAEEDDIECLKEAKPGKSIQKPCAFCKATSELTHACKKCGIAAHCGVDCYRSDWIRHKFSCKLGRPIDATDYLILACHDNEFPPEDVATTYGFLSFNSGYDRLRLFELYRRLVVEWKIDEEELRSAVEQNRLKEMIMYRCSQTRDTRMLMDMHWLREKEGFGAEAKGMGLVMLLEAAQRELLSPEERKLPIAELQPPEKRQALIFYVQALSGFMPHADEDNWISLGLCTFADHQSLEQLVSAYRLLIKRCSFDEFWNAMKDSEMVELFTKYKLVDRILRIRNFSDLMSIVKKRHQSVWELKRFTLVSAVNPMRAIVVDYGFKNCEDAIERVQLREIYHEYFQRGEDEMKLHEACIAGKLGAFMKSVLGKLAVREELFHNYYPLEDYPMMGMYLRDR</sequence>
<keyword evidence="2 4" id="KW-0863">Zinc-finger</keyword>
<reference evidence="7" key="1">
    <citation type="submission" date="2021-12" db="EMBL/GenBank/DDBJ databases">
        <title>Curvularia clavata genome.</title>
        <authorList>
            <person name="Cao Y."/>
        </authorList>
    </citation>
    <scope>NUCLEOTIDE SEQUENCE</scope>
    <source>
        <strain evidence="7">Yc1106</strain>
    </source>
</reference>
<dbReference type="Proteomes" id="UP001056012">
    <property type="component" value="Chromosome 3"/>
</dbReference>
<evidence type="ECO:0000313" key="8">
    <source>
        <dbReference type="Proteomes" id="UP001056012"/>
    </source>
</evidence>
<name>A0A9Q8Z5S4_CURCL</name>
<dbReference type="EMBL" id="CP089276">
    <property type="protein sequence ID" value="USP76856.1"/>
    <property type="molecule type" value="Genomic_DNA"/>
</dbReference>
<proteinExistence type="predicted"/>
<dbReference type="GO" id="GO:0008270">
    <property type="term" value="F:zinc ion binding"/>
    <property type="evidence" value="ECO:0007669"/>
    <property type="project" value="UniProtKB-KW"/>
</dbReference>
<keyword evidence="3" id="KW-0862">Zinc</keyword>
<dbReference type="InterPro" id="IPR027796">
    <property type="entry name" value="OTT_1508_deam-like"/>
</dbReference>
<organism evidence="7 8">
    <name type="scientific">Curvularia clavata</name>
    <dbReference type="NCBI Taxonomy" id="95742"/>
    <lineage>
        <taxon>Eukaryota</taxon>
        <taxon>Fungi</taxon>
        <taxon>Dikarya</taxon>
        <taxon>Ascomycota</taxon>
        <taxon>Pezizomycotina</taxon>
        <taxon>Dothideomycetes</taxon>
        <taxon>Pleosporomycetidae</taxon>
        <taxon>Pleosporales</taxon>
        <taxon>Pleosporineae</taxon>
        <taxon>Pleosporaceae</taxon>
        <taxon>Curvularia</taxon>
    </lineage>
</organism>
<dbReference type="VEuPathDB" id="FungiDB:yc1106_04130"/>
<dbReference type="OrthoDB" id="4354294at2759"/>
<dbReference type="Gene3D" id="6.10.140.2220">
    <property type="match status" value="1"/>
</dbReference>
<protein>
    <recommendedName>
        <fullName evidence="6">MYND-type domain-containing protein</fullName>
    </recommendedName>
</protein>
<evidence type="ECO:0000256" key="4">
    <source>
        <dbReference type="PROSITE-ProRule" id="PRU00134"/>
    </source>
</evidence>
<accession>A0A9Q8Z5S4</accession>
<dbReference type="SUPFAM" id="SSF144232">
    <property type="entry name" value="HIT/MYND zinc finger-like"/>
    <property type="match status" value="1"/>
</dbReference>
<evidence type="ECO:0000256" key="2">
    <source>
        <dbReference type="ARBA" id="ARBA00022771"/>
    </source>
</evidence>
<evidence type="ECO:0000313" key="7">
    <source>
        <dbReference type="EMBL" id="USP76856.1"/>
    </source>
</evidence>
<dbReference type="PROSITE" id="PS50865">
    <property type="entry name" value="ZF_MYND_2"/>
    <property type="match status" value="1"/>
</dbReference>
<feature type="region of interest" description="Disordered" evidence="5">
    <location>
        <begin position="43"/>
        <end position="62"/>
    </location>
</feature>
<evidence type="ECO:0000256" key="1">
    <source>
        <dbReference type="ARBA" id="ARBA00022723"/>
    </source>
</evidence>
<evidence type="ECO:0000256" key="5">
    <source>
        <dbReference type="SAM" id="MobiDB-lite"/>
    </source>
</evidence>
<keyword evidence="1" id="KW-0479">Metal-binding</keyword>
<dbReference type="Pfam" id="PF14441">
    <property type="entry name" value="OTT_1508_deam"/>
    <property type="match status" value="1"/>
</dbReference>
<keyword evidence="8" id="KW-1185">Reference proteome</keyword>